<dbReference type="Gene3D" id="1.20.58.390">
    <property type="entry name" value="Neurotransmitter-gated ion-channel transmembrane domain"/>
    <property type="match status" value="1"/>
</dbReference>
<evidence type="ECO:0000313" key="8">
    <source>
        <dbReference type="EnsemblMetazoa" id="PPA15921.1"/>
    </source>
</evidence>
<feature type="chain" id="PRO_5043769586" evidence="7">
    <location>
        <begin position="18"/>
        <end position="1100"/>
    </location>
</feature>
<dbReference type="PANTHER" id="PTHR18945">
    <property type="entry name" value="NEUROTRANSMITTER GATED ION CHANNEL"/>
    <property type="match status" value="1"/>
</dbReference>
<evidence type="ECO:0000256" key="1">
    <source>
        <dbReference type="ARBA" id="ARBA00004141"/>
    </source>
</evidence>
<accession>A0A2A6BCN9</accession>
<keyword evidence="4 6" id="KW-0472">Membrane</keyword>
<dbReference type="Pfam" id="PF02931">
    <property type="entry name" value="Neur_chan_LBD"/>
    <property type="match status" value="1"/>
</dbReference>
<evidence type="ECO:0000313" key="9">
    <source>
        <dbReference type="Proteomes" id="UP000005239"/>
    </source>
</evidence>
<dbReference type="GO" id="GO:0004888">
    <property type="term" value="F:transmembrane signaling receptor activity"/>
    <property type="evidence" value="ECO:0007669"/>
    <property type="project" value="InterPro"/>
</dbReference>
<keyword evidence="9" id="KW-1185">Reference proteome</keyword>
<dbReference type="InterPro" id="IPR006201">
    <property type="entry name" value="Neur_channel"/>
</dbReference>
<dbReference type="CDD" id="cd18989">
    <property type="entry name" value="LGIC_ECD_cation"/>
    <property type="match status" value="1"/>
</dbReference>
<evidence type="ECO:0000256" key="5">
    <source>
        <dbReference type="SAM" id="MobiDB-lite"/>
    </source>
</evidence>
<feature type="compositionally biased region" description="Pro residues" evidence="5">
    <location>
        <begin position="395"/>
        <end position="413"/>
    </location>
</feature>
<reference evidence="9" key="1">
    <citation type="journal article" date="2008" name="Nat. Genet.">
        <title>The Pristionchus pacificus genome provides a unique perspective on nematode lifestyle and parasitism.</title>
        <authorList>
            <person name="Dieterich C."/>
            <person name="Clifton S.W."/>
            <person name="Schuster L.N."/>
            <person name="Chinwalla A."/>
            <person name="Delehaunty K."/>
            <person name="Dinkelacker I."/>
            <person name="Fulton L."/>
            <person name="Fulton R."/>
            <person name="Godfrey J."/>
            <person name="Minx P."/>
            <person name="Mitreva M."/>
            <person name="Roeseler W."/>
            <person name="Tian H."/>
            <person name="Witte H."/>
            <person name="Yang S.P."/>
            <person name="Wilson R.K."/>
            <person name="Sommer R.J."/>
        </authorList>
    </citation>
    <scope>NUCLEOTIDE SEQUENCE [LARGE SCALE GENOMIC DNA]</scope>
    <source>
        <strain evidence="9">PS312</strain>
    </source>
</reference>
<dbReference type="InterPro" id="IPR036734">
    <property type="entry name" value="Neur_chan_lig-bd_sf"/>
</dbReference>
<reference evidence="8" key="2">
    <citation type="submission" date="2022-06" db="UniProtKB">
        <authorList>
            <consortium name="EnsemblMetazoa"/>
        </authorList>
    </citation>
    <scope>IDENTIFICATION</scope>
    <source>
        <strain evidence="8">PS312</strain>
    </source>
</reference>
<feature type="compositionally biased region" description="Basic and acidic residues" evidence="5">
    <location>
        <begin position="376"/>
        <end position="387"/>
    </location>
</feature>
<evidence type="ECO:0000256" key="6">
    <source>
        <dbReference type="SAM" id="Phobius"/>
    </source>
</evidence>
<feature type="transmembrane region" description="Helical" evidence="6">
    <location>
        <begin position="886"/>
        <end position="906"/>
    </location>
</feature>
<feature type="transmembrane region" description="Helical" evidence="6">
    <location>
        <begin position="855"/>
        <end position="874"/>
    </location>
</feature>
<accession>A0A8R1UBY1</accession>
<protein>
    <submittedName>
        <fullName evidence="8">Transmembrane ion channel</fullName>
    </submittedName>
</protein>
<feature type="compositionally biased region" description="Polar residues" evidence="5">
    <location>
        <begin position="443"/>
        <end position="466"/>
    </location>
</feature>
<feature type="region of interest" description="Disordered" evidence="5">
    <location>
        <begin position="932"/>
        <end position="989"/>
    </location>
</feature>
<dbReference type="InterPro" id="IPR036719">
    <property type="entry name" value="Neuro-gated_channel_TM_sf"/>
</dbReference>
<evidence type="ECO:0000256" key="2">
    <source>
        <dbReference type="ARBA" id="ARBA00022692"/>
    </source>
</evidence>
<keyword evidence="2 6" id="KW-0812">Transmembrane</keyword>
<evidence type="ECO:0000256" key="3">
    <source>
        <dbReference type="ARBA" id="ARBA00022989"/>
    </source>
</evidence>
<dbReference type="GO" id="GO:0098794">
    <property type="term" value="C:postsynapse"/>
    <property type="evidence" value="ECO:0007669"/>
    <property type="project" value="GOC"/>
</dbReference>
<dbReference type="PROSITE" id="PS00236">
    <property type="entry name" value="NEUROTR_ION_CHANNEL"/>
    <property type="match status" value="1"/>
</dbReference>
<evidence type="ECO:0000256" key="4">
    <source>
        <dbReference type="ARBA" id="ARBA00023136"/>
    </source>
</evidence>
<dbReference type="Gene3D" id="2.70.170.10">
    <property type="entry name" value="Neurotransmitter-gated ion-channel ligand-binding domain"/>
    <property type="match status" value="1"/>
</dbReference>
<dbReference type="EnsemblMetazoa" id="PPA15921.1">
    <property type="protein sequence ID" value="PPA15921.1"/>
    <property type="gene ID" value="WBGene00105475"/>
</dbReference>
<keyword evidence="7" id="KW-0732">Signal</keyword>
<dbReference type="GO" id="GO:0016020">
    <property type="term" value="C:membrane"/>
    <property type="evidence" value="ECO:0007669"/>
    <property type="project" value="UniProtKB-SubCell"/>
</dbReference>
<dbReference type="AlphaFoldDB" id="A0A2A6BCN9"/>
<name>A0A2A6BCN9_PRIPA</name>
<dbReference type="OrthoDB" id="410315at2759"/>
<dbReference type="GO" id="GO:0005231">
    <property type="term" value="F:excitatory extracellular ligand-gated monoatomic ion channel activity"/>
    <property type="evidence" value="ECO:0000318"/>
    <property type="project" value="GO_Central"/>
</dbReference>
<dbReference type="InterPro" id="IPR018000">
    <property type="entry name" value="Neurotransmitter_ion_chnl_CS"/>
</dbReference>
<feature type="compositionally biased region" description="Pro residues" evidence="5">
    <location>
        <begin position="974"/>
        <end position="989"/>
    </location>
</feature>
<dbReference type="InterPro" id="IPR006202">
    <property type="entry name" value="Neur_chan_lig-bd"/>
</dbReference>
<feature type="signal peptide" evidence="7">
    <location>
        <begin position="1"/>
        <end position="17"/>
    </location>
</feature>
<dbReference type="FunFam" id="1.20.58.390:FF:000202">
    <property type="entry name" value="Transmembrane ion channel"/>
    <property type="match status" value="1"/>
</dbReference>
<feature type="region of interest" description="Disordered" evidence="5">
    <location>
        <begin position="371"/>
        <end position="477"/>
    </location>
</feature>
<dbReference type="GO" id="GO:1902476">
    <property type="term" value="P:chloride transmembrane transport"/>
    <property type="evidence" value="ECO:0000318"/>
    <property type="project" value="GO_Central"/>
</dbReference>
<feature type="transmembrane region" description="Helical" evidence="6">
    <location>
        <begin position="824"/>
        <end position="846"/>
    </location>
</feature>
<dbReference type="SUPFAM" id="SSF90112">
    <property type="entry name" value="Neurotransmitter-gated ion-channel transmembrane pore"/>
    <property type="match status" value="1"/>
</dbReference>
<feature type="compositionally biased region" description="Basic and acidic residues" evidence="5">
    <location>
        <begin position="952"/>
        <end position="964"/>
    </location>
</feature>
<keyword evidence="3 6" id="KW-1133">Transmembrane helix</keyword>
<proteinExistence type="predicted"/>
<dbReference type="Proteomes" id="UP000005239">
    <property type="component" value="Unassembled WGS sequence"/>
</dbReference>
<dbReference type="InterPro" id="IPR038050">
    <property type="entry name" value="Neuro_actylchol_rec"/>
</dbReference>
<dbReference type="SUPFAM" id="SSF63712">
    <property type="entry name" value="Nicotinic receptor ligand binding domain-like"/>
    <property type="match status" value="1"/>
</dbReference>
<sequence>MLLQWLIFIALLHTTQSQEPTPAPERSHTCAKCVSVIDSYRGQITCRKVMSDQQNIRLLQASFMHKNNNPHLSCIAIKMCSPLDYDIYLKRTHANEEFSYELPPDFHDKLTEYYKNTLVAVSSNSSSVVVLHNISSSHFPLLCKLAVIFMVVAHSSGHDQSLYHQIESVEYATVRFTDKEHIESIGRATLTPNERESEDLDVTPATASGIEIDVPEETNTTSIQVEESTVQIELSTAQIERSTLQVEQTTAQDETSPTPIVENASLAPATQSATTLLTTCLMTLSQCEFLLVHGIVSSLPTGVSPLSRAAQSKWECARKSRDRTISEPAESGTIRADDVVVEQRSRGMSLREVKKNKVDDITDGKEKVAVVKTKVRQQDRERRRTTTIDRSALRPLPPTPSPYMPPISSPPRSPYRTVTPAQHQRVAGYPSRIPSRAREGHARSQSQGGNRASSAFFDSTDSIDQSRPSDGERGRGFALPFNVPSLVRYILGRRNRSRSAADLNNIRSSTKQRGIIKTPTSGLDRNRTLRHTVHFGQMDRPIVPRLRLQLETDSLKLSMESPKDFVDSHLELEEMALLGPLLDLSHSRTKRKPQETTEDRNTEVYKEFAKQNAKLYSRLFKQYVKELSPSYPLGIVNVTDDYLPIPISLNVNHFRVNKVDQVSQSADVVISMRVGWIDMRLVWNENDYGQIPYILVKSDSIWQPNISPCDAQSRENLDDDKAAMAKIYSNGTVYVNLNWAISYSCDMVMSNFPFDSHTCRMCFVLNQLTPDEAMFHISQYYDPTKMTGKVNNEWALISLSADLVQEPYGTAIYFDCNIIRHPTFWVQLVIIPAYFLGVLIITGLFLGDEGNMDTAVNYGLAVMMSITVIIGILADGLPKSSSLPVLGYFVMGQLIIVCSAVLFVVLRREVKKGILFLVSYIHKRKIEQSSEAKVNPTGGDAFTKDPPVGAKSDVDEPSPPRDCEISEEYTPAESPEPAPIPDENPLPLPDPERVLDEAQVIAAQQEIAGRSNFSLDKSTTSLPDSVSSDGNDIARVIDQNTQDGIVDNSGISNHYSIAFWEVVVFEGKTSPVIYNNKEVNMENLVPYSEAWWKATLTAHH</sequence>
<organism evidence="8 9">
    <name type="scientific">Pristionchus pacificus</name>
    <name type="common">Parasitic nematode worm</name>
    <dbReference type="NCBI Taxonomy" id="54126"/>
    <lineage>
        <taxon>Eukaryota</taxon>
        <taxon>Metazoa</taxon>
        <taxon>Ecdysozoa</taxon>
        <taxon>Nematoda</taxon>
        <taxon>Chromadorea</taxon>
        <taxon>Rhabditida</taxon>
        <taxon>Rhabditina</taxon>
        <taxon>Diplogasteromorpha</taxon>
        <taxon>Diplogasteroidea</taxon>
        <taxon>Neodiplogasteridae</taxon>
        <taxon>Pristionchus</taxon>
    </lineage>
</organism>
<evidence type="ECO:0000256" key="7">
    <source>
        <dbReference type="SAM" id="SignalP"/>
    </source>
</evidence>
<comment type="subcellular location">
    <subcellularLocation>
        <location evidence="1">Membrane</location>
        <topology evidence="1">Multi-pass membrane protein</topology>
    </subcellularLocation>
</comment>
<gene>
    <name evidence="8" type="primary">WBGene00105475</name>
</gene>